<gene>
    <name evidence="1" type="ORF">QAD02_004410</name>
</gene>
<keyword evidence="2" id="KW-1185">Reference proteome</keyword>
<reference evidence="1" key="1">
    <citation type="submission" date="2023-04" db="EMBL/GenBank/DDBJ databases">
        <title>A chromosome-level genome assembly of the parasitoid wasp Eretmocerus hayati.</title>
        <authorList>
            <person name="Zhong Y."/>
            <person name="Liu S."/>
            <person name="Liu Y."/>
        </authorList>
    </citation>
    <scope>NUCLEOTIDE SEQUENCE</scope>
    <source>
        <strain evidence="1">ZJU_SS_LIU_2023</strain>
    </source>
</reference>
<dbReference type="EMBL" id="CM056743">
    <property type="protein sequence ID" value="KAJ8673148.1"/>
    <property type="molecule type" value="Genomic_DNA"/>
</dbReference>
<organism evidence="1 2">
    <name type="scientific">Eretmocerus hayati</name>
    <dbReference type="NCBI Taxonomy" id="131215"/>
    <lineage>
        <taxon>Eukaryota</taxon>
        <taxon>Metazoa</taxon>
        <taxon>Ecdysozoa</taxon>
        <taxon>Arthropoda</taxon>
        <taxon>Hexapoda</taxon>
        <taxon>Insecta</taxon>
        <taxon>Pterygota</taxon>
        <taxon>Neoptera</taxon>
        <taxon>Endopterygota</taxon>
        <taxon>Hymenoptera</taxon>
        <taxon>Apocrita</taxon>
        <taxon>Proctotrupomorpha</taxon>
        <taxon>Chalcidoidea</taxon>
        <taxon>Aphelinidae</taxon>
        <taxon>Aphelininae</taxon>
        <taxon>Eretmocerus</taxon>
    </lineage>
</organism>
<evidence type="ECO:0000313" key="2">
    <source>
        <dbReference type="Proteomes" id="UP001239111"/>
    </source>
</evidence>
<proteinExistence type="predicted"/>
<protein>
    <submittedName>
        <fullName evidence="1">Uncharacterized protein</fullName>
    </submittedName>
</protein>
<comment type="caution">
    <text evidence="1">The sequence shown here is derived from an EMBL/GenBank/DDBJ whole genome shotgun (WGS) entry which is preliminary data.</text>
</comment>
<name>A0ACC2NPP1_9HYME</name>
<sequence>MEILYFIQLTLLAHHVYGMATIVAPLDPTKGENINASEKCVEKLDLSWMRLKKIDRNFSSAGSCIQRLYLRHNIIEEFENGIFSNLTNLEYLDLSHNELSHTTFFSFGSVPSLKTLILDDNYQNWESLTLDTKVYFPELTHLSLAGLNMNSVAIKWSEYFPKIEKLDISFNPLILTNEFFNKIPTTLRSLKMRANRLTKLEIQNLKNVTSLDLGFNSFRSIKRSNCDEYSLCLQNFDGLESLSLGFCHIEIIEEQAFENLTKLSYLDLHVNKITRISKGTFGRFPSLSFLDISDNLLDDVSFISELQNLTALRMNNMDDSRAVESLFSLSSVPTKIQILSLRNNEISPIPPRFLDNLQDLREIDLSYNRISSLSPGSWQKNLKAINLFVNKIVVANKNIQPKE</sequence>
<dbReference type="Proteomes" id="UP001239111">
    <property type="component" value="Chromosome 3"/>
</dbReference>
<evidence type="ECO:0000313" key="1">
    <source>
        <dbReference type="EMBL" id="KAJ8673148.1"/>
    </source>
</evidence>
<accession>A0ACC2NPP1</accession>